<organism evidence="1 2">
    <name type="scientific">Vibrio porteresiae DSM 19223</name>
    <dbReference type="NCBI Taxonomy" id="1123496"/>
    <lineage>
        <taxon>Bacteria</taxon>
        <taxon>Pseudomonadati</taxon>
        <taxon>Pseudomonadota</taxon>
        <taxon>Gammaproteobacteria</taxon>
        <taxon>Vibrionales</taxon>
        <taxon>Vibrionaceae</taxon>
        <taxon>Vibrio</taxon>
    </lineage>
</organism>
<reference evidence="1 2" key="1">
    <citation type="submission" date="2023-11" db="EMBL/GenBank/DDBJ databases">
        <title>Plant-associative lifestyle of Vibrio porteresiae and its evolutionary dynamics.</title>
        <authorList>
            <person name="Rameshkumar N."/>
            <person name="Kirti K."/>
        </authorList>
    </citation>
    <scope>NUCLEOTIDE SEQUENCE [LARGE SCALE GENOMIC DNA]</scope>
    <source>
        <strain evidence="1 2">MSSRF30</strain>
    </source>
</reference>
<evidence type="ECO:0000313" key="1">
    <source>
        <dbReference type="EMBL" id="WPC72943.1"/>
    </source>
</evidence>
<sequence>MNAYNVGIDPDSDRHGIAVYLNGTLVQLHNLQLLEIRELLLNMLNEGCVVAHIEDTTVINTRFEKKGVKNEKAATAIDRSIGKVQQAQVEVERLLVSVGIRYTKQRISSAWKDSKSGKKQFELITGWNGRSNEDTRSAAYICFIGMGNAIAMGRSAMKSWNG</sequence>
<dbReference type="EMBL" id="CP138203">
    <property type="protein sequence ID" value="WPC72943.1"/>
    <property type="molecule type" value="Genomic_DNA"/>
</dbReference>
<proteinExistence type="predicted"/>
<accession>A0ABZ0Q920</accession>
<keyword evidence="2" id="KW-1185">Reference proteome</keyword>
<name>A0ABZ0Q920_9VIBR</name>
<protein>
    <submittedName>
        <fullName evidence="1">Uncharacterized protein</fullName>
    </submittedName>
</protein>
<evidence type="ECO:0000313" key="2">
    <source>
        <dbReference type="Proteomes" id="UP001304071"/>
    </source>
</evidence>
<dbReference type="Proteomes" id="UP001304071">
    <property type="component" value="Chromosome 1"/>
</dbReference>
<dbReference type="RefSeq" id="WP_261892753.1">
    <property type="nucleotide sequence ID" value="NZ_AP024895.1"/>
</dbReference>
<gene>
    <name evidence="1" type="ORF">R8Z52_12495</name>
</gene>